<keyword evidence="5" id="KW-0677">Repeat</keyword>
<dbReference type="Gene3D" id="2.130.10.10">
    <property type="entry name" value="YVTN repeat-like/Quinoprotein amine dehydrogenase"/>
    <property type="match status" value="2"/>
</dbReference>
<evidence type="ECO:0000256" key="6">
    <source>
        <dbReference type="ARBA" id="ARBA00023242"/>
    </source>
</evidence>
<dbReference type="PROSITE" id="PS50294">
    <property type="entry name" value="WD_REPEATS_REGION"/>
    <property type="match status" value="1"/>
</dbReference>
<feature type="region of interest" description="Disordered" evidence="9">
    <location>
        <begin position="499"/>
        <end position="600"/>
    </location>
</feature>
<dbReference type="InterPro" id="IPR001680">
    <property type="entry name" value="WD40_rpt"/>
</dbReference>
<dbReference type="PANTHER" id="PTHR14085">
    <property type="entry name" value="WD-REPEAT PROTEIN BING4"/>
    <property type="match status" value="1"/>
</dbReference>
<dbReference type="InterPro" id="IPR019775">
    <property type="entry name" value="WD40_repeat_CS"/>
</dbReference>
<dbReference type="Pfam" id="PF00400">
    <property type="entry name" value="WD40"/>
    <property type="match status" value="1"/>
</dbReference>
<dbReference type="InterPro" id="IPR036322">
    <property type="entry name" value="WD40_repeat_dom_sf"/>
</dbReference>
<keyword evidence="12" id="KW-1185">Reference proteome</keyword>
<sequence>MAKELKKSTKKNFKGKNKAEEEVEAEDVKEYRVEPDRLKKYLNESQKIAKRDQSEWKKFVHNDKKLSKHLSNLSSIYLRTASKAAEHDSLLLPTETSGSLIQAENALEKTYRVTQEDIKSQSGSTVSSKTFALSLDGGPFKFDYTRNGRHLALAGHTGNLSTMDWYAARAMTEVSVNETTRSIRWLHNESFFAAAQKRYVYIYDGRQGMEVHQLRGHIEVTQMEFLPYHFLLATVGLPGWLKYHDTSTGLMVAEHRTKLGSCKAMCQNPHNSIINLGHQNGTVTFWSPSVSKPHVRLLANLGPVTSVAIDPSSSGRIMSTTGMDGTLKVWDLRTYKTLASWTLKKPACTSAWSQKGLLAIGWGAHVSVYAGVGRTGSQKGAYMTQLFPSQEVEQVQFCPFEDILGVGHSSGFSHLITPGSGEAHFDSLEADPYENKSRRREREVKNLIDKIPADLITMNPDLVGSIAEQGPKESEELKKLKGIKKATPYRMLDRVEKLARKGKTGEDEALNDDDDDGNGEAQDQKGPITVKDSKQSKEKFKMRGKNSSLKRLMRKKHKNVITPATEALKARIALRKQRMTDKTKPSISQQDLGALSRFSK</sequence>
<feature type="region of interest" description="Disordered" evidence="9">
    <location>
        <begin position="1"/>
        <end position="29"/>
    </location>
</feature>
<dbReference type="SMART" id="SM00320">
    <property type="entry name" value="WD40"/>
    <property type="match status" value="3"/>
</dbReference>
<accession>A0AAV0AXY6</accession>
<dbReference type="GO" id="GO:0032040">
    <property type="term" value="C:small-subunit processome"/>
    <property type="evidence" value="ECO:0007669"/>
    <property type="project" value="TreeGrafter"/>
</dbReference>
<comment type="caution">
    <text evidence="11">The sequence shown here is derived from an EMBL/GenBank/DDBJ whole genome shotgun (WGS) entry which is preliminary data.</text>
</comment>
<evidence type="ECO:0000256" key="3">
    <source>
        <dbReference type="ARBA" id="ARBA00022552"/>
    </source>
</evidence>
<keyword evidence="3" id="KW-0698">rRNA processing</keyword>
<feature type="compositionally biased region" description="Basic and acidic residues" evidence="9">
    <location>
        <begin position="531"/>
        <end position="541"/>
    </location>
</feature>
<evidence type="ECO:0000256" key="7">
    <source>
        <dbReference type="ARBA" id="ARBA00076453"/>
    </source>
</evidence>
<dbReference type="SMART" id="SM01033">
    <property type="entry name" value="BING4CT"/>
    <property type="match status" value="1"/>
</dbReference>
<proteinExistence type="predicted"/>
<evidence type="ECO:0000256" key="5">
    <source>
        <dbReference type="ARBA" id="ARBA00022737"/>
    </source>
</evidence>
<dbReference type="Proteomes" id="UP001153365">
    <property type="component" value="Unassembled WGS sequence"/>
</dbReference>
<protein>
    <recommendedName>
        <fullName evidence="7">U three protein 7</fullName>
    </recommendedName>
</protein>
<name>A0AAV0AXY6_PHAPC</name>
<keyword evidence="4 8" id="KW-0853">WD repeat</keyword>
<dbReference type="PROSITE" id="PS50082">
    <property type="entry name" value="WD_REPEATS_2"/>
    <property type="match status" value="1"/>
</dbReference>
<comment type="function">
    <text evidence="1">Involved in nucleolar processing of pre-18S ribosomal RNA.</text>
</comment>
<dbReference type="InterPro" id="IPR040315">
    <property type="entry name" value="WDR46/Utp7"/>
</dbReference>
<feature type="repeat" description="WD" evidence="8">
    <location>
        <begin position="297"/>
        <end position="340"/>
    </location>
</feature>
<feature type="domain" description="BING4 C-terminal" evidence="10">
    <location>
        <begin position="381"/>
        <end position="460"/>
    </location>
</feature>
<evidence type="ECO:0000256" key="1">
    <source>
        <dbReference type="ARBA" id="ARBA00004099"/>
    </source>
</evidence>
<reference evidence="11" key="1">
    <citation type="submission" date="2022-06" db="EMBL/GenBank/DDBJ databases">
        <authorList>
            <consortium name="SYNGENTA / RWTH Aachen University"/>
        </authorList>
    </citation>
    <scope>NUCLEOTIDE SEQUENCE</scope>
</reference>
<dbReference type="EMBL" id="CALTRL010002281">
    <property type="protein sequence ID" value="CAH7675243.1"/>
    <property type="molecule type" value="Genomic_DNA"/>
</dbReference>
<evidence type="ECO:0000256" key="2">
    <source>
        <dbReference type="ARBA" id="ARBA00004604"/>
    </source>
</evidence>
<dbReference type="GO" id="GO:0030686">
    <property type="term" value="C:90S preribosome"/>
    <property type="evidence" value="ECO:0007669"/>
    <property type="project" value="TreeGrafter"/>
</dbReference>
<evidence type="ECO:0000313" key="12">
    <source>
        <dbReference type="Proteomes" id="UP001153365"/>
    </source>
</evidence>
<evidence type="ECO:0000259" key="10">
    <source>
        <dbReference type="SMART" id="SM01033"/>
    </source>
</evidence>
<comment type="subcellular location">
    <subcellularLocation>
        <location evidence="2">Nucleus</location>
        <location evidence="2">Nucleolus</location>
    </subcellularLocation>
</comment>
<dbReference type="PANTHER" id="PTHR14085:SF3">
    <property type="entry name" value="WD REPEAT-CONTAINING PROTEIN 46"/>
    <property type="match status" value="1"/>
</dbReference>
<organism evidence="11 12">
    <name type="scientific">Phakopsora pachyrhizi</name>
    <name type="common">Asian soybean rust disease fungus</name>
    <dbReference type="NCBI Taxonomy" id="170000"/>
    <lineage>
        <taxon>Eukaryota</taxon>
        <taxon>Fungi</taxon>
        <taxon>Dikarya</taxon>
        <taxon>Basidiomycota</taxon>
        <taxon>Pucciniomycotina</taxon>
        <taxon>Pucciniomycetes</taxon>
        <taxon>Pucciniales</taxon>
        <taxon>Phakopsoraceae</taxon>
        <taxon>Phakopsora</taxon>
    </lineage>
</organism>
<evidence type="ECO:0000256" key="8">
    <source>
        <dbReference type="PROSITE-ProRule" id="PRU00221"/>
    </source>
</evidence>
<evidence type="ECO:0000256" key="4">
    <source>
        <dbReference type="ARBA" id="ARBA00022574"/>
    </source>
</evidence>
<evidence type="ECO:0000313" key="11">
    <source>
        <dbReference type="EMBL" id="CAH7675243.1"/>
    </source>
</evidence>
<feature type="compositionally biased region" description="Acidic residues" evidence="9">
    <location>
        <begin position="507"/>
        <end position="518"/>
    </location>
</feature>
<dbReference type="FunFam" id="2.130.10.10:FF:000378">
    <property type="entry name" value="U3 small nucleolar RNA-associated protein 7"/>
    <property type="match status" value="1"/>
</dbReference>
<dbReference type="Pfam" id="PF08149">
    <property type="entry name" value="BING4CT"/>
    <property type="match status" value="1"/>
</dbReference>
<dbReference type="GO" id="GO:0000462">
    <property type="term" value="P:maturation of SSU-rRNA from tricistronic rRNA transcript (SSU-rRNA, 5.8S rRNA, LSU-rRNA)"/>
    <property type="evidence" value="ECO:0007669"/>
    <property type="project" value="TreeGrafter"/>
</dbReference>
<dbReference type="SUPFAM" id="SSF50978">
    <property type="entry name" value="WD40 repeat-like"/>
    <property type="match status" value="1"/>
</dbReference>
<dbReference type="InterPro" id="IPR015943">
    <property type="entry name" value="WD40/YVTN_repeat-like_dom_sf"/>
</dbReference>
<keyword evidence="6" id="KW-0539">Nucleus</keyword>
<dbReference type="AlphaFoldDB" id="A0AAV0AXY6"/>
<dbReference type="InterPro" id="IPR012952">
    <property type="entry name" value="BING4_C_dom"/>
</dbReference>
<dbReference type="PROSITE" id="PS00678">
    <property type="entry name" value="WD_REPEATS_1"/>
    <property type="match status" value="1"/>
</dbReference>
<evidence type="ECO:0000256" key="9">
    <source>
        <dbReference type="SAM" id="MobiDB-lite"/>
    </source>
</evidence>
<gene>
    <name evidence="11" type="ORF">PPACK8108_LOCUS10227</name>
</gene>